<evidence type="ECO:0000313" key="2">
    <source>
        <dbReference type="EMBL" id="KAJ8379873.1"/>
    </source>
</evidence>
<feature type="region of interest" description="Disordered" evidence="1">
    <location>
        <begin position="1"/>
        <end position="38"/>
    </location>
</feature>
<dbReference type="Proteomes" id="UP001152622">
    <property type="component" value="Chromosome 1"/>
</dbReference>
<feature type="compositionally biased region" description="Polar residues" evidence="1">
    <location>
        <begin position="75"/>
        <end position="93"/>
    </location>
</feature>
<evidence type="ECO:0000256" key="1">
    <source>
        <dbReference type="SAM" id="MobiDB-lite"/>
    </source>
</evidence>
<dbReference type="AlphaFoldDB" id="A0A9Q1JBR5"/>
<protein>
    <submittedName>
        <fullName evidence="2">Uncharacterized protein</fullName>
    </submittedName>
</protein>
<name>A0A9Q1JBR5_SYNKA</name>
<accession>A0A9Q1JBR5</accession>
<sequence length="93" mass="10032">MGSAQIDGERFEFGSGGTELLRRRGGDGGVNRGHWGLPLGQTAVPPDRSAWKLGYQRPVLKLQPARCRRNVSGYAPSSMQKTGPPQTALTVLQ</sequence>
<evidence type="ECO:0000313" key="3">
    <source>
        <dbReference type="Proteomes" id="UP001152622"/>
    </source>
</evidence>
<proteinExistence type="predicted"/>
<reference evidence="2" key="1">
    <citation type="journal article" date="2023" name="Science">
        <title>Genome structures resolve the early diversification of teleost fishes.</title>
        <authorList>
            <person name="Parey E."/>
            <person name="Louis A."/>
            <person name="Montfort J."/>
            <person name="Bouchez O."/>
            <person name="Roques C."/>
            <person name="Iampietro C."/>
            <person name="Lluch J."/>
            <person name="Castinel A."/>
            <person name="Donnadieu C."/>
            <person name="Desvignes T."/>
            <person name="Floi Bucao C."/>
            <person name="Jouanno E."/>
            <person name="Wen M."/>
            <person name="Mejri S."/>
            <person name="Dirks R."/>
            <person name="Jansen H."/>
            <person name="Henkel C."/>
            <person name="Chen W.J."/>
            <person name="Zahm M."/>
            <person name="Cabau C."/>
            <person name="Klopp C."/>
            <person name="Thompson A.W."/>
            <person name="Robinson-Rechavi M."/>
            <person name="Braasch I."/>
            <person name="Lecointre G."/>
            <person name="Bobe J."/>
            <person name="Postlethwait J.H."/>
            <person name="Berthelot C."/>
            <person name="Roest Crollius H."/>
            <person name="Guiguen Y."/>
        </authorList>
    </citation>
    <scope>NUCLEOTIDE SEQUENCE</scope>
    <source>
        <strain evidence="2">WJC10195</strain>
    </source>
</reference>
<comment type="caution">
    <text evidence="2">The sequence shown here is derived from an EMBL/GenBank/DDBJ whole genome shotgun (WGS) entry which is preliminary data.</text>
</comment>
<organism evidence="2 3">
    <name type="scientific">Synaphobranchus kaupii</name>
    <name type="common">Kaup's arrowtooth eel</name>
    <dbReference type="NCBI Taxonomy" id="118154"/>
    <lineage>
        <taxon>Eukaryota</taxon>
        <taxon>Metazoa</taxon>
        <taxon>Chordata</taxon>
        <taxon>Craniata</taxon>
        <taxon>Vertebrata</taxon>
        <taxon>Euteleostomi</taxon>
        <taxon>Actinopterygii</taxon>
        <taxon>Neopterygii</taxon>
        <taxon>Teleostei</taxon>
        <taxon>Anguilliformes</taxon>
        <taxon>Synaphobranchidae</taxon>
        <taxon>Synaphobranchus</taxon>
    </lineage>
</organism>
<feature type="region of interest" description="Disordered" evidence="1">
    <location>
        <begin position="72"/>
        <end position="93"/>
    </location>
</feature>
<dbReference type="EMBL" id="JAINUF010000001">
    <property type="protein sequence ID" value="KAJ8379873.1"/>
    <property type="molecule type" value="Genomic_DNA"/>
</dbReference>
<gene>
    <name evidence="2" type="ORF">SKAU_G00006510</name>
</gene>
<keyword evidence="3" id="KW-1185">Reference proteome</keyword>